<sequence length="602" mass="69639">MKKFNYRTTVNINGSLMQLGFRCQLPEEMCHKKIRVQAIFAQRQVDRRFPMEVCIEESENGAQLLADAQIELPYVFRQPPRHKVAITFALWCGTREWTLNDQSFPVQRELFARPEQTGRRNVVTFAGCTIALPFLIARAWFSEGKDLKKAVKKANETVYRLSGYNYSPRQRHTDYFAAKYEQFVSRSRTLSGNQVLFLSERLPEEGGNLQRIRQALSQDPDVEITEFINTHTVDALKKKELRECARKCADARVIVLEDFYPQLHRLHIRPETKVVQLWHACGAFKTFGLTRMGKPGGAPQSSMNHRNYDFVSVSSETIRDIYAEAFAIPTNKVKALGVPRTDALFDWERKRKTREALYEKYPLLRDQKIILFAPTFRGDGNKDAHYPQDAFDLDAFLEKMPEDTACIIKHHPFVHQPVEIPARWQNRALDLTGKDHINDLLLITDLLITDYSSSIFEAAILEVPMLFYAFDEEEYMASRDFYFAYEEMVPGPVTKTFRELCRRASRMVSGQWNPVDEPWIFGEDADGARRPDADHPDDECAEKDLLTRRMERFREAFLSALDGHSTERVAAYIKENYLKNVPESTAEAAADAESGRRWKNEE</sequence>
<protein>
    <submittedName>
        <fullName evidence="3">CDP-glycerol glycerophosphotransferase family protein</fullName>
    </submittedName>
</protein>
<feature type="transmembrane region" description="Helical" evidence="2">
    <location>
        <begin position="122"/>
        <end position="141"/>
    </location>
</feature>
<dbReference type="Gene3D" id="3.40.50.12580">
    <property type="match status" value="1"/>
</dbReference>
<keyword evidence="2" id="KW-0472">Membrane</keyword>
<name>A0A9D1X3K3_9FIRM</name>
<evidence type="ECO:0000256" key="2">
    <source>
        <dbReference type="SAM" id="Phobius"/>
    </source>
</evidence>
<dbReference type="InterPro" id="IPR007554">
    <property type="entry name" value="Glycerophosphate_synth"/>
</dbReference>
<evidence type="ECO:0000256" key="1">
    <source>
        <dbReference type="SAM" id="MobiDB-lite"/>
    </source>
</evidence>
<keyword evidence="2" id="KW-0812">Transmembrane</keyword>
<dbReference type="GO" id="GO:0016020">
    <property type="term" value="C:membrane"/>
    <property type="evidence" value="ECO:0007669"/>
    <property type="project" value="InterPro"/>
</dbReference>
<keyword evidence="2" id="KW-1133">Transmembrane helix</keyword>
<dbReference type="PANTHER" id="PTHR37316">
    <property type="entry name" value="TEICHOIC ACID GLYCEROL-PHOSPHATE PRIMASE"/>
    <property type="match status" value="1"/>
</dbReference>
<dbReference type="AlphaFoldDB" id="A0A9D1X3K3"/>
<dbReference type="Proteomes" id="UP000886805">
    <property type="component" value="Unassembled WGS sequence"/>
</dbReference>
<dbReference type="Pfam" id="PF04464">
    <property type="entry name" value="Glyphos_transf"/>
    <property type="match status" value="1"/>
</dbReference>
<dbReference type="GO" id="GO:0047355">
    <property type="term" value="F:CDP-glycerol glycerophosphotransferase activity"/>
    <property type="evidence" value="ECO:0007669"/>
    <property type="project" value="InterPro"/>
</dbReference>
<reference evidence="3" key="1">
    <citation type="journal article" date="2021" name="PeerJ">
        <title>Extensive microbial diversity within the chicken gut microbiome revealed by metagenomics and culture.</title>
        <authorList>
            <person name="Gilroy R."/>
            <person name="Ravi A."/>
            <person name="Getino M."/>
            <person name="Pursley I."/>
            <person name="Horton D.L."/>
            <person name="Alikhan N.F."/>
            <person name="Baker D."/>
            <person name="Gharbi K."/>
            <person name="Hall N."/>
            <person name="Watson M."/>
            <person name="Adriaenssens E.M."/>
            <person name="Foster-Nyarko E."/>
            <person name="Jarju S."/>
            <person name="Secka A."/>
            <person name="Antonio M."/>
            <person name="Oren A."/>
            <person name="Chaudhuri R.R."/>
            <person name="La Ragione R."/>
            <person name="Hildebrand F."/>
            <person name="Pallen M.J."/>
        </authorList>
    </citation>
    <scope>NUCLEOTIDE SEQUENCE</scope>
    <source>
        <strain evidence="3">ChiSxjej3B15-1167</strain>
    </source>
</reference>
<dbReference type="PANTHER" id="PTHR37316:SF2">
    <property type="entry name" value="TEICHOIC ACID RIBITOL-PHOSPHATE POLYMERASE TARK"/>
    <property type="match status" value="1"/>
</dbReference>
<evidence type="ECO:0000313" key="3">
    <source>
        <dbReference type="EMBL" id="HIX71836.1"/>
    </source>
</evidence>
<reference evidence="3" key="2">
    <citation type="submission" date="2021-04" db="EMBL/GenBank/DDBJ databases">
        <authorList>
            <person name="Gilroy R."/>
        </authorList>
    </citation>
    <scope>NUCLEOTIDE SEQUENCE</scope>
    <source>
        <strain evidence="3">ChiSxjej3B15-1167</strain>
    </source>
</reference>
<comment type="caution">
    <text evidence="3">The sequence shown here is derived from an EMBL/GenBank/DDBJ whole genome shotgun (WGS) entry which is preliminary data.</text>
</comment>
<feature type="region of interest" description="Disordered" evidence="1">
    <location>
        <begin position="583"/>
        <end position="602"/>
    </location>
</feature>
<feature type="compositionally biased region" description="Basic and acidic residues" evidence="1">
    <location>
        <begin position="593"/>
        <end position="602"/>
    </location>
</feature>
<accession>A0A9D1X3K3</accession>
<gene>
    <name evidence="3" type="ORF">H9849_02325</name>
</gene>
<proteinExistence type="predicted"/>
<evidence type="ECO:0000313" key="4">
    <source>
        <dbReference type="Proteomes" id="UP000886805"/>
    </source>
</evidence>
<dbReference type="SUPFAM" id="SSF53756">
    <property type="entry name" value="UDP-Glycosyltransferase/glycogen phosphorylase"/>
    <property type="match status" value="1"/>
</dbReference>
<dbReference type="InterPro" id="IPR051612">
    <property type="entry name" value="Teichoic_Acid_Biosynth"/>
</dbReference>
<dbReference type="EMBL" id="DXEQ01000065">
    <property type="protein sequence ID" value="HIX71836.1"/>
    <property type="molecule type" value="Genomic_DNA"/>
</dbReference>
<organism evidence="3 4">
    <name type="scientific">Candidatus Anaerobutyricum stercoripullorum</name>
    <dbReference type="NCBI Taxonomy" id="2838456"/>
    <lineage>
        <taxon>Bacteria</taxon>
        <taxon>Bacillati</taxon>
        <taxon>Bacillota</taxon>
        <taxon>Clostridia</taxon>
        <taxon>Lachnospirales</taxon>
        <taxon>Lachnospiraceae</taxon>
        <taxon>Anaerobutyricum</taxon>
    </lineage>
</organism>
<dbReference type="InterPro" id="IPR043148">
    <property type="entry name" value="TagF_C"/>
</dbReference>